<reference evidence="7" key="1">
    <citation type="submission" date="2020-12" db="EMBL/GenBank/DDBJ databases">
        <title>Leucobacter sp. CAS1, isolated from Chromium sludge.</title>
        <authorList>
            <person name="Xu Z."/>
        </authorList>
    </citation>
    <scope>NUCLEOTIDE SEQUENCE</scope>
    <source>
        <strain evidence="7">CSA1</strain>
    </source>
</reference>
<dbReference type="PROSITE" id="PS50850">
    <property type="entry name" value="MFS"/>
    <property type="match status" value="1"/>
</dbReference>
<evidence type="ECO:0000256" key="3">
    <source>
        <dbReference type="ARBA" id="ARBA00022989"/>
    </source>
</evidence>
<feature type="transmembrane region" description="Helical" evidence="5">
    <location>
        <begin position="39"/>
        <end position="63"/>
    </location>
</feature>
<dbReference type="EMBL" id="JAEHOH010000010">
    <property type="protein sequence ID" value="MBK0418978.1"/>
    <property type="molecule type" value="Genomic_DNA"/>
</dbReference>
<dbReference type="SUPFAM" id="SSF103473">
    <property type="entry name" value="MFS general substrate transporter"/>
    <property type="match status" value="1"/>
</dbReference>
<keyword evidence="2 5" id="KW-0812">Transmembrane</keyword>
<keyword evidence="3 5" id="KW-1133">Transmembrane helix</keyword>
<proteinExistence type="predicted"/>
<dbReference type="Pfam" id="PF07690">
    <property type="entry name" value="MFS_1"/>
    <property type="match status" value="1"/>
</dbReference>
<evidence type="ECO:0000313" key="7">
    <source>
        <dbReference type="EMBL" id="MBK0418978.1"/>
    </source>
</evidence>
<dbReference type="PANTHER" id="PTHR23514">
    <property type="entry name" value="BYPASS OF STOP CODON PROTEIN 6"/>
    <property type="match status" value="1"/>
</dbReference>
<accession>A0A934Q7N5</accession>
<feature type="transmembrane region" description="Helical" evidence="5">
    <location>
        <begin position="12"/>
        <end position="33"/>
    </location>
</feature>
<comment type="caution">
    <text evidence="7">The sequence shown here is derived from an EMBL/GenBank/DDBJ whole genome shotgun (WGS) entry which is preliminary data.</text>
</comment>
<dbReference type="AlphaFoldDB" id="A0A934Q7N5"/>
<dbReference type="InterPro" id="IPR020846">
    <property type="entry name" value="MFS_dom"/>
</dbReference>
<dbReference type="Proteomes" id="UP000608530">
    <property type="component" value="Unassembled WGS sequence"/>
</dbReference>
<keyword evidence="8" id="KW-1185">Reference proteome</keyword>
<dbReference type="GO" id="GO:0005886">
    <property type="term" value="C:plasma membrane"/>
    <property type="evidence" value="ECO:0007669"/>
    <property type="project" value="UniProtKB-SubCell"/>
</dbReference>
<dbReference type="PANTHER" id="PTHR23514:SF13">
    <property type="entry name" value="INNER MEMBRANE PROTEIN YBJJ"/>
    <property type="match status" value="1"/>
</dbReference>
<evidence type="ECO:0000256" key="2">
    <source>
        <dbReference type="ARBA" id="ARBA00022692"/>
    </source>
</evidence>
<evidence type="ECO:0000256" key="5">
    <source>
        <dbReference type="SAM" id="Phobius"/>
    </source>
</evidence>
<feature type="transmembrane region" description="Helical" evidence="5">
    <location>
        <begin position="361"/>
        <end position="380"/>
    </location>
</feature>
<evidence type="ECO:0000313" key="8">
    <source>
        <dbReference type="Proteomes" id="UP000608530"/>
    </source>
</evidence>
<feature type="transmembrane region" description="Helical" evidence="5">
    <location>
        <begin position="75"/>
        <end position="94"/>
    </location>
</feature>
<feature type="transmembrane region" description="Helical" evidence="5">
    <location>
        <begin position="277"/>
        <end position="298"/>
    </location>
</feature>
<name>A0A934Q7N5_9MICO</name>
<keyword evidence="4 5" id="KW-0472">Membrane</keyword>
<dbReference type="RefSeq" id="WP_200115124.1">
    <property type="nucleotide sequence ID" value="NZ_JAEHOH010000010.1"/>
</dbReference>
<feature type="transmembrane region" description="Helical" evidence="5">
    <location>
        <begin position="245"/>
        <end position="265"/>
    </location>
</feature>
<protein>
    <submittedName>
        <fullName evidence="7">MFS transporter</fullName>
    </submittedName>
</protein>
<feature type="domain" description="Major facilitator superfamily (MFS) profile" evidence="6">
    <location>
        <begin position="210"/>
        <end position="386"/>
    </location>
</feature>
<dbReference type="InterPro" id="IPR011701">
    <property type="entry name" value="MFS"/>
</dbReference>
<feature type="transmembrane region" description="Helical" evidence="5">
    <location>
        <begin position="208"/>
        <end position="225"/>
    </location>
</feature>
<feature type="transmembrane region" description="Helical" evidence="5">
    <location>
        <begin position="336"/>
        <end position="355"/>
    </location>
</feature>
<dbReference type="GO" id="GO:0022857">
    <property type="term" value="F:transmembrane transporter activity"/>
    <property type="evidence" value="ECO:0007669"/>
    <property type="project" value="InterPro"/>
</dbReference>
<organism evidence="7 8">
    <name type="scientific">Leucobacter chromiisoli</name>
    <dbReference type="NCBI Taxonomy" id="2796471"/>
    <lineage>
        <taxon>Bacteria</taxon>
        <taxon>Bacillati</taxon>
        <taxon>Actinomycetota</taxon>
        <taxon>Actinomycetes</taxon>
        <taxon>Micrococcales</taxon>
        <taxon>Microbacteriaceae</taxon>
        <taxon>Leucobacter</taxon>
    </lineage>
</organism>
<dbReference type="InterPro" id="IPR051788">
    <property type="entry name" value="MFS_Transporter"/>
</dbReference>
<feature type="transmembrane region" description="Helical" evidence="5">
    <location>
        <begin position="304"/>
        <end position="324"/>
    </location>
</feature>
<dbReference type="Gene3D" id="1.20.1250.20">
    <property type="entry name" value="MFS general substrate transporter like domains"/>
    <property type="match status" value="2"/>
</dbReference>
<dbReference type="InterPro" id="IPR036259">
    <property type="entry name" value="MFS_trans_sf"/>
</dbReference>
<sequence length="386" mass="39125">MSPLADRRRARVATMIAFATNGALPATLMARYAEVKELLGIDAAVFGIVVVGYLLGAAGAFQLPGAILRRLGSRGATSTGTVWIALALVLATLGVATGQLWLFVVGLVLAGFGDAAVDVAENAQGLRVQEAYGRSLLSSMHAGWSVGAAVGGVVGTVAGSLGVPLLVHVAAWGVVCVVAMTWSGRFFLADAHVGETADPGTGRIGARALRLLIPLALVALAGIAVEDIGNNWSAVLLATERGVPVASAGIGLSVLLGAQFAGRLVGDRFIDRVGNRAALLVSLVMIAGGFVLAAWAPWAWLTLAGLALAGFGSAVTIPLAFAGADAMPGLRPHAGVTWISWIMRVASLGLSPAVGGITTAASLPVAISAASLLALLALVFQLRRPR</sequence>
<evidence type="ECO:0000256" key="1">
    <source>
        <dbReference type="ARBA" id="ARBA00004651"/>
    </source>
</evidence>
<comment type="subcellular location">
    <subcellularLocation>
        <location evidence="1">Cell membrane</location>
        <topology evidence="1">Multi-pass membrane protein</topology>
    </subcellularLocation>
</comment>
<evidence type="ECO:0000259" key="6">
    <source>
        <dbReference type="PROSITE" id="PS50850"/>
    </source>
</evidence>
<feature type="transmembrane region" description="Helical" evidence="5">
    <location>
        <begin position="169"/>
        <end position="188"/>
    </location>
</feature>
<gene>
    <name evidence="7" type="ORF">JD276_08010</name>
</gene>
<evidence type="ECO:0000256" key="4">
    <source>
        <dbReference type="ARBA" id="ARBA00023136"/>
    </source>
</evidence>